<name>A0ABS4YTU3_9MICC</name>
<dbReference type="PROSITE" id="PS50931">
    <property type="entry name" value="HTH_LYSR"/>
    <property type="match status" value="1"/>
</dbReference>
<dbReference type="SUPFAM" id="SSF53850">
    <property type="entry name" value="Periplasmic binding protein-like II"/>
    <property type="match status" value="1"/>
</dbReference>
<evidence type="ECO:0000256" key="1">
    <source>
        <dbReference type="ARBA" id="ARBA00009437"/>
    </source>
</evidence>
<evidence type="ECO:0000313" key="7">
    <source>
        <dbReference type="Proteomes" id="UP000711614"/>
    </source>
</evidence>
<dbReference type="InterPro" id="IPR005119">
    <property type="entry name" value="LysR_subst-bd"/>
</dbReference>
<sequence length="284" mass="30206">MIAAAEALGYTTGAISQQLSSLEKVVGTPLLQRVGRIVELTDAGRVLAMHADELLKAQASSRQAVRNAVQAAAGTVSLGVFATAVGSLLPPVAEKLRIQYPLIILQAREFAVDEVGRRVRLSDVDLALGLDYSAAPIPREEGTKLRALLAEDFGLAVSLTSEMPDCVALTDLAHSDWILPPANTHFGVAVRTVCRQAGFEPRAAFEINDTAASLSLVAAGLGVCLVTPMMLEFAGSRSLRVCSLDTPVQRQIVLIERLQDNYDRSAPLRTAEVIAETVRGLGIP</sequence>
<dbReference type="Pfam" id="PF03466">
    <property type="entry name" value="LysR_substrate"/>
    <property type="match status" value="1"/>
</dbReference>
<feature type="domain" description="HTH lysR-type" evidence="5">
    <location>
        <begin position="1"/>
        <end position="41"/>
    </location>
</feature>
<dbReference type="PANTHER" id="PTHR30346:SF29">
    <property type="entry name" value="LYSR SUBSTRATE-BINDING"/>
    <property type="match status" value="1"/>
</dbReference>
<evidence type="ECO:0000256" key="4">
    <source>
        <dbReference type="ARBA" id="ARBA00023163"/>
    </source>
</evidence>
<dbReference type="Gene3D" id="1.10.10.10">
    <property type="entry name" value="Winged helix-like DNA-binding domain superfamily/Winged helix DNA-binding domain"/>
    <property type="match status" value="1"/>
</dbReference>
<organism evidence="6 7">
    <name type="scientific">Arthrobacter stackebrandtii</name>
    <dbReference type="NCBI Taxonomy" id="272161"/>
    <lineage>
        <taxon>Bacteria</taxon>
        <taxon>Bacillati</taxon>
        <taxon>Actinomycetota</taxon>
        <taxon>Actinomycetes</taxon>
        <taxon>Micrococcales</taxon>
        <taxon>Micrococcaceae</taxon>
        <taxon>Arthrobacter</taxon>
    </lineage>
</organism>
<dbReference type="InterPro" id="IPR036390">
    <property type="entry name" value="WH_DNA-bd_sf"/>
</dbReference>
<dbReference type="Pfam" id="PF00126">
    <property type="entry name" value="HTH_1"/>
    <property type="match status" value="1"/>
</dbReference>
<evidence type="ECO:0000256" key="2">
    <source>
        <dbReference type="ARBA" id="ARBA00023015"/>
    </source>
</evidence>
<dbReference type="EMBL" id="JAGIOI010000001">
    <property type="protein sequence ID" value="MBP2412020.1"/>
    <property type="molecule type" value="Genomic_DNA"/>
</dbReference>
<dbReference type="InterPro" id="IPR000847">
    <property type="entry name" value="LysR_HTH_N"/>
</dbReference>
<proteinExistence type="inferred from homology"/>
<keyword evidence="3 6" id="KW-0238">DNA-binding</keyword>
<comment type="similarity">
    <text evidence="1">Belongs to the LysR transcriptional regulatory family.</text>
</comment>
<comment type="caution">
    <text evidence="6">The sequence shown here is derived from an EMBL/GenBank/DDBJ whole genome shotgun (WGS) entry which is preliminary data.</text>
</comment>
<dbReference type="Proteomes" id="UP000711614">
    <property type="component" value="Unassembled WGS sequence"/>
</dbReference>
<keyword evidence="7" id="KW-1185">Reference proteome</keyword>
<gene>
    <name evidence="6" type="ORF">JOF48_000819</name>
</gene>
<dbReference type="Gene3D" id="3.40.190.10">
    <property type="entry name" value="Periplasmic binding protein-like II"/>
    <property type="match status" value="2"/>
</dbReference>
<dbReference type="InterPro" id="IPR036388">
    <property type="entry name" value="WH-like_DNA-bd_sf"/>
</dbReference>
<keyword evidence="4" id="KW-0804">Transcription</keyword>
<evidence type="ECO:0000259" key="5">
    <source>
        <dbReference type="PROSITE" id="PS50931"/>
    </source>
</evidence>
<dbReference type="PANTHER" id="PTHR30346">
    <property type="entry name" value="TRANSCRIPTIONAL DUAL REGULATOR HCAR-RELATED"/>
    <property type="match status" value="1"/>
</dbReference>
<reference evidence="6 7" key="1">
    <citation type="submission" date="2021-03" db="EMBL/GenBank/DDBJ databases">
        <title>Sequencing the genomes of 1000 actinobacteria strains.</title>
        <authorList>
            <person name="Klenk H.-P."/>
        </authorList>
    </citation>
    <scope>NUCLEOTIDE SEQUENCE [LARGE SCALE GENOMIC DNA]</scope>
    <source>
        <strain evidence="6 7">DSM 16005</strain>
    </source>
</reference>
<dbReference type="GO" id="GO:0003677">
    <property type="term" value="F:DNA binding"/>
    <property type="evidence" value="ECO:0007669"/>
    <property type="project" value="UniProtKB-KW"/>
</dbReference>
<evidence type="ECO:0000256" key="3">
    <source>
        <dbReference type="ARBA" id="ARBA00023125"/>
    </source>
</evidence>
<dbReference type="SUPFAM" id="SSF46785">
    <property type="entry name" value="Winged helix' DNA-binding domain"/>
    <property type="match status" value="1"/>
</dbReference>
<protein>
    <submittedName>
        <fullName evidence="6">DNA-binding transcriptional LysR family regulator</fullName>
    </submittedName>
</protein>
<keyword evidence="2" id="KW-0805">Transcription regulation</keyword>
<evidence type="ECO:0000313" key="6">
    <source>
        <dbReference type="EMBL" id="MBP2412020.1"/>
    </source>
</evidence>
<accession>A0ABS4YTU3</accession>